<proteinExistence type="predicted"/>
<name>A0A2P2C8K1_9ZZZZ</name>
<organism evidence="1">
    <name type="scientific">metagenome</name>
    <dbReference type="NCBI Taxonomy" id="256318"/>
    <lineage>
        <taxon>unclassified sequences</taxon>
        <taxon>metagenomes</taxon>
    </lineage>
</organism>
<sequence length="95" mass="9471">MNIRLSIAMTCAAAVSAIGAGSVSPAAAAPGAPVGQCPPGYTITDATFGPQTMALDVSASGNADGWICRKVFTHGPNAGFANIVDNDVPLHVTFP</sequence>
<accession>A0A2P2C8K1</accession>
<dbReference type="AlphaFoldDB" id="A0A2P2C8K1"/>
<dbReference type="EMBL" id="CZKA01000044">
    <property type="protein sequence ID" value="CUR58319.1"/>
    <property type="molecule type" value="Genomic_DNA"/>
</dbReference>
<protein>
    <submittedName>
        <fullName evidence="1">Uncharacterized protein</fullName>
    </submittedName>
</protein>
<evidence type="ECO:0000313" key="1">
    <source>
        <dbReference type="EMBL" id="CUR58319.1"/>
    </source>
</evidence>
<gene>
    <name evidence="1" type="ORF">NOCA2490039</name>
</gene>
<reference evidence="1" key="1">
    <citation type="submission" date="2015-08" db="EMBL/GenBank/DDBJ databases">
        <authorList>
            <person name="Babu N.S."/>
            <person name="Beckwith C.J."/>
            <person name="Beseler K.G."/>
            <person name="Brison A."/>
            <person name="Carone J.V."/>
            <person name="Caskin T.P."/>
            <person name="Diamond M."/>
            <person name="Durham M.E."/>
            <person name="Foxe J.M."/>
            <person name="Go M."/>
            <person name="Henderson B.A."/>
            <person name="Jones I.B."/>
            <person name="McGettigan J.A."/>
            <person name="Micheletti S.J."/>
            <person name="Nasrallah M.E."/>
            <person name="Ortiz D."/>
            <person name="Piller C.R."/>
            <person name="Privatt S.R."/>
            <person name="Schneider S.L."/>
            <person name="Sharp S."/>
            <person name="Smith T.C."/>
            <person name="Stanton J.D."/>
            <person name="Ullery H.E."/>
            <person name="Wilson R.J."/>
            <person name="Serrano M.G."/>
            <person name="Buck G."/>
            <person name="Lee V."/>
            <person name="Wang Y."/>
            <person name="Carvalho R."/>
            <person name="Voegtly L."/>
            <person name="Shi R."/>
            <person name="Duckworth R."/>
            <person name="Johnson A."/>
            <person name="Loviza R."/>
            <person name="Walstead R."/>
            <person name="Shah Z."/>
            <person name="Kiflezghi M."/>
            <person name="Wade K."/>
            <person name="Ball S.L."/>
            <person name="Bradley K.W."/>
            <person name="Asai D.J."/>
            <person name="Bowman C.A."/>
            <person name="Russell D.A."/>
            <person name="Pope W.H."/>
            <person name="Jacobs-Sera D."/>
            <person name="Hendrix R.W."/>
            <person name="Hatfull G.F."/>
        </authorList>
    </citation>
    <scope>NUCLEOTIDE SEQUENCE</scope>
</reference>